<dbReference type="Proteomes" id="UP000256763">
    <property type="component" value="Unassembled WGS sequence"/>
</dbReference>
<dbReference type="Gene3D" id="3.40.50.720">
    <property type="entry name" value="NAD(P)-binding Rossmann-like Domain"/>
    <property type="match status" value="1"/>
</dbReference>
<evidence type="ECO:0000259" key="1">
    <source>
        <dbReference type="Pfam" id="PF01408"/>
    </source>
</evidence>
<dbReference type="GO" id="GO:0000166">
    <property type="term" value="F:nucleotide binding"/>
    <property type="evidence" value="ECO:0007669"/>
    <property type="project" value="InterPro"/>
</dbReference>
<accession>A0A3E0WJJ9</accession>
<dbReference type="InterPro" id="IPR000683">
    <property type="entry name" value="Gfo/Idh/MocA-like_OxRdtase_N"/>
</dbReference>
<feature type="domain" description="Gfo/Idh/MocA-like oxidoreductase N-terminal" evidence="1">
    <location>
        <begin position="11"/>
        <end position="127"/>
    </location>
</feature>
<dbReference type="Pfam" id="PF22725">
    <property type="entry name" value="GFO_IDH_MocA_C3"/>
    <property type="match status" value="1"/>
</dbReference>
<keyword evidence="4" id="KW-1185">Reference proteome</keyword>
<dbReference type="SUPFAM" id="SSF55347">
    <property type="entry name" value="Glyceraldehyde-3-phosphate dehydrogenase-like, C-terminal domain"/>
    <property type="match status" value="1"/>
</dbReference>
<protein>
    <submittedName>
        <fullName evidence="3">Oxidoreductase</fullName>
    </submittedName>
</protein>
<dbReference type="OrthoDB" id="9774191at2"/>
<dbReference type="InterPro" id="IPR055170">
    <property type="entry name" value="GFO_IDH_MocA-like_dom"/>
</dbReference>
<evidence type="ECO:0000313" key="3">
    <source>
        <dbReference type="EMBL" id="RFA33124.1"/>
    </source>
</evidence>
<dbReference type="PANTHER" id="PTHR43377">
    <property type="entry name" value="BILIVERDIN REDUCTASE A"/>
    <property type="match status" value="1"/>
</dbReference>
<dbReference type="InterPro" id="IPR051450">
    <property type="entry name" value="Gfo/Idh/MocA_Oxidoreductases"/>
</dbReference>
<proteinExistence type="predicted"/>
<feature type="domain" description="GFO/IDH/MocA-like oxidoreductase" evidence="2">
    <location>
        <begin position="136"/>
        <end position="244"/>
    </location>
</feature>
<sequence length="347" mass="39015">MACTGSSRRHVRVGVIGAGAWGSNLVRNFHQLGVLGGIADNCPQRCQALRQTYPDIPCHRDMQALLASEVDAVAVATPVKSHYEVVKAALLSGKDVFVEKPLTTNLAKAEELQALASRLGRILVVGHLVLFQPAVQWIRDYLREGRLGTIRSIHQERLNLGRVRDYENALWCLGSHDVAVQLYLLDSLPHELRVHGQCVHQDHIEDDVHLHLGYPGGIQSHLHVSWWWPTKRRSLTILGTEGILVYDEIDQTVTRHYKGIGNDLDVRDEGSELLCEGHGEPLKLELEHFLDCVRQRRLQLADNQYAVDVVRVIAAASEQLRTQAARQQGHRERVPLKLVKHRTGELL</sequence>
<comment type="caution">
    <text evidence="3">The sequence shown here is derived from an EMBL/GenBank/DDBJ whole genome shotgun (WGS) entry which is preliminary data.</text>
</comment>
<gene>
    <name evidence="3" type="ORF">CAL65_18105</name>
</gene>
<dbReference type="SUPFAM" id="SSF51735">
    <property type="entry name" value="NAD(P)-binding Rossmann-fold domains"/>
    <property type="match status" value="1"/>
</dbReference>
<organism evidence="3 4">
    <name type="scientific">Alkalilimnicola ehrlichii</name>
    <dbReference type="NCBI Taxonomy" id="351052"/>
    <lineage>
        <taxon>Bacteria</taxon>
        <taxon>Pseudomonadati</taxon>
        <taxon>Pseudomonadota</taxon>
        <taxon>Gammaproteobacteria</taxon>
        <taxon>Chromatiales</taxon>
        <taxon>Ectothiorhodospiraceae</taxon>
        <taxon>Alkalilimnicola</taxon>
    </lineage>
</organism>
<evidence type="ECO:0000259" key="2">
    <source>
        <dbReference type="Pfam" id="PF22725"/>
    </source>
</evidence>
<evidence type="ECO:0000313" key="4">
    <source>
        <dbReference type="Proteomes" id="UP000256763"/>
    </source>
</evidence>
<dbReference type="InterPro" id="IPR036291">
    <property type="entry name" value="NAD(P)-bd_dom_sf"/>
</dbReference>
<dbReference type="AlphaFoldDB" id="A0A3E0WJJ9"/>
<name>A0A3E0WJJ9_9GAMM</name>
<dbReference type="Pfam" id="PF01408">
    <property type="entry name" value="GFO_IDH_MocA"/>
    <property type="match status" value="1"/>
</dbReference>
<reference evidence="4" key="1">
    <citation type="submission" date="2017-05" db="EMBL/GenBank/DDBJ databases">
        <authorList>
            <person name="Sharma S."/>
            <person name="Sidhu C."/>
            <person name="Pinnaka A.K."/>
        </authorList>
    </citation>
    <scope>NUCLEOTIDE SEQUENCE [LARGE SCALE GENOMIC DNA]</scope>
    <source>
        <strain evidence="4">AK93</strain>
    </source>
</reference>
<dbReference type="PANTHER" id="PTHR43377:SF6">
    <property type="entry name" value="GFO_IDH_MOCA-LIKE OXIDOREDUCTASE N-TERMINAL DOMAIN-CONTAINING PROTEIN"/>
    <property type="match status" value="1"/>
</dbReference>
<dbReference type="Gene3D" id="3.30.360.10">
    <property type="entry name" value="Dihydrodipicolinate Reductase, domain 2"/>
    <property type="match status" value="1"/>
</dbReference>
<dbReference type="EMBL" id="NFZW01000023">
    <property type="protein sequence ID" value="RFA33124.1"/>
    <property type="molecule type" value="Genomic_DNA"/>
</dbReference>